<evidence type="ECO:0000259" key="13">
    <source>
        <dbReference type="Pfam" id="PF01966"/>
    </source>
</evidence>
<sequence>MQQHLQNPIFKTLSAIADKNQTEAYVIGGFVRDLFLNRSSKDIDVVVVGSGIDYAEAVGKKLNTKVAVFKNFGTANIKFQDLEIEFVGARKESYRLESRKPIVEDGTLEDDQLRRDFTINALAINLNANNFGQLLDPFDGIQDLEKKIIRTPLNPEVTFSDDPLRMMRAIRFASQLNFTIDEAAINAIKTQKERINIVSKERITDELNKIILSQKPSIGFKLLFDTGLLHIIFPQMAQLYGVDVIKGKGHKDNFYHTLEVLDNICAVTDDLWLRWAAILHDIAKPATKRFEEGHGWTFHGHEDKGARMVPKIFTQLKLPLNEKMKFVQKLVQLHLRPIVLAQDIVTDSAVRRLLFDAGEEIESLMLLCNADITTKNEYKKTKYRSNFELVKQKLKDVEERDKIRNWQPPISGIDIMNTFAIDAGKEVGIIKSAIREAILDGEITNDYTEAFIFMLNMAKQMGLNPVNK</sequence>
<comment type="similarity">
    <text evidence="11">Belongs to the tRNA nucleotidyltransferase/poly(A) polymerase family.</text>
</comment>
<dbReference type="Pfam" id="PF12627">
    <property type="entry name" value="PolyA_pol_RNAbd"/>
    <property type="match status" value="1"/>
</dbReference>
<keyword evidence="9" id="KW-0460">Magnesium</keyword>
<keyword evidence="16" id="KW-1185">Reference proteome</keyword>
<dbReference type="InterPro" id="IPR043519">
    <property type="entry name" value="NT_sf"/>
</dbReference>
<dbReference type="InterPro" id="IPR003607">
    <property type="entry name" value="HD/PDEase_dom"/>
</dbReference>
<dbReference type="InterPro" id="IPR032828">
    <property type="entry name" value="PolyA_RNA-bd"/>
</dbReference>
<dbReference type="Pfam" id="PF01966">
    <property type="entry name" value="HD"/>
    <property type="match status" value="1"/>
</dbReference>
<comment type="cofactor">
    <cofactor evidence="1">
        <name>Mg(2+)</name>
        <dbReference type="ChEBI" id="CHEBI:18420"/>
    </cofactor>
</comment>
<keyword evidence="3" id="KW-0819">tRNA processing</keyword>
<evidence type="ECO:0000313" key="15">
    <source>
        <dbReference type="EMBL" id="GGI24162.1"/>
    </source>
</evidence>
<dbReference type="CDD" id="cd05398">
    <property type="entry name" value="NT_ClassII-CCAase"/>
    <property type="match status" value="1"/>
</dbReference>
<dbReference type="RefSeq" id="WP_188412273.1">
    <property type="nucleotide sequence ID" value="NZ_BMDJ01000002.1"/>
</dbReference>
<evidence type="ECO:0000256" key="8">
    <source>
        <dbReference type="ARBA" id="ARBA00022840"/>
    </source>
</evidence>
<dbReference type="PANTHER" id="PTHR47545">
    <property type="entry name" value="MULTIFUNCTIONAL CCA PROTEIN"/>
    <property type="match status" value="1"/>
</dbReference>
<dbReference type="SUPFAM" id="SSF81301">
    <property type="entry name" value="Nucleotidyltransferase"/>
    <property type="match status" value="1"/>
</dbReference>
<evidence type="ECO:0000256" key="5">
    <source>
        <dbReference type="ARBA" id="ARBA00022723"/>
    </source>
</evidence>
<evidence type="ECO:0000259" key="12">
    <source>
        <dbReference type="Pfam" id="PF01743"/>
    </source>
</evidence>
<dbReference type="SUPFAM" id="SSF81891">
    <property type="entry name" value="Poly A polymerase C-terminal region-like"/>
    <property type="match status" value="1"/>
</dbReference>
<dbReference type="InterPro" id="IPR050124">
    <property type="entry name" value="tRNA_CCA-adding_enzyme"/>
</dbReference>
<evidence type="ECO:0000256" key="11">
    <source>
        <dbReference type="RuleBase" id="RU003953"/>
    </source>
</evidence>
<comment type="caution">
    <text evidence="15">The sequence shown here is derived from an EMBL/GenBank/DDBJ whole genome shotgun (WGS) entry which is preliminary data.</text>
</comment>
<dbReference type="Pfam" id="PF01743">
    <property type="entry name" value="PolyA_pol"/>
    <property type="match status" value="1"/>
</dbReference>
<feature type="domain" description="Poly A polymerase head" evidence="12">
    <location>
        <begin position="24"/>
        <end position="150"/>
    </location>
</feature>
<gene>
    <name evidence="15" type="ORF">GCM10008119_11280</name>
</gene>
<name>A0ABQ2BGT2_9SPHI</name>
<evidence type="ECO:0000256" key="9">
    <source>
        <dbReference type="ARBA" id="ARBA00022842"/>
    </source>
</evidence>
<dbReference type="InterPro" id="IPR002646">
    <property type="entry name" value="PolA_pol_head_dom"/>
</dbReference>
<keyword evidence="10 11" id="KW-0694">RNA-binding</keyword>
<dbReference type="InterPro" id="IPR006675">
    <property type="entry name" value="HDIG_dom"/>
</dbReference>
<feature type="domain" description="HD" evidence="13">
    <location>
        <begin position="254"/>
        <end position="372"/>
    </location>
</feature>
<keyword evidence="4" id="KW-0548">Nucleotidyltransferase</keyword>
<evidence type="ECO:0000256" key="3">
    <source>
        <dbReference type="ARBA" id="ARBA00022694"/>
    </source>
</evidence>
<dbReference type="CDD" id="cd00077">
    <property type="entry name" value="HDc"/>
    <property type="match status" value="1"/>
</dbReference>
<dbReference type="EMBL" id="BMDJ01000002">
    <property type="protein sequence ID" value="GGI24162.1"/>
    <property type="molecule type" value="Genomic_DNA"/>
</dbReference>
<dbReference type="PANTHER" id="PTHR47545:SF1">
    <property type="entry name" value="MULTIFUNCTIONAL CCA PROTEIN"/>
    <property type="match status" value="1"/>
</dbReference>
<evidence type="ECO:0000256" key="1">
    <source>
        <dbReference type="ARBA" id="ARBA00001946"/>
    </source>
</evidence>
<keyword evidence="6" id="KW-0547">Nucleotide-binding</keyword>
<evidence type="ECO:0000256" key="2">
    <source>
        <dbReference type="ARBA" id="ARBA00022679"/>
    </source>
</evidence>
<dbReference type="InterPro" id="IPR006674">
    <property type="entry name" value="HD_domain"/>
</dbReference>
<keyword evidence="2 11" id="KW-0808">Transferase</keyword>
<dbReference type="Gene3D" id="3.30.460.10">
    <property type="entry name" value="Beta Polymerase, domain 2"/>
    <property type="match status" value="1"/>
</dbReference>
<proteinExistence type="inferred from homology"/>
<dbReference type="NCBIfam" id="TIGR00277">
    <property type="entry name" value="HDIG"/>
    <property type="match status" value="1"/>
</dbReference>
<evidence type="ECO:0000259" key="14">
    <source>
        <dbReference type="Pfam" id="PF12627"/>
    </source>
</evidence>
<organism evidence="15 16">
    <name type="scientific">Pedobacter mendelii</name>
    <dbReference type="NCBI Taxonomy" id="1908240"/>
    <lineage>
        <taxon>Bacteria</taxon>
        <taxon>Pseudomonadati</taxon>
        <taxon>Bacteroidota</taxon>
        <taxon>Sphingobacteriia</taxon>
        <taxon>Sphingobacteriales</taxon>
        <taxon>Sphingobacteriaceae</taxon>
        <taxon>Pedobacter</taxon>
    </lineage>
</organism>
<evidence type="ECO:0000256" key="7">
    <source>
        <dbReference type="ARBA" id="ARBA00022800"/>
    </source>
</evidence>
<keyword evidence="8" id="KW-0067">ATP-binding</keyword>
<keyword evidence="7" id="KW-0692">RNA repair</keyword>
<evidence type="ECO:0000256" key="4">
    <source>
        <dbReference type="ARBA" id="ARBA00022695"/>
    </source>
</evidence>
<evidence type="ECO:0000313" key="16">
    <source>
        <dbReference type="Proteomes" id="UP000645390"/>
    </source>
</evidence>
<protein>
    <submittedName>
        <fullName evidence="15">tRNA nucleotidyltransferase</fullName>
    </submittedName>
</protein>
<dbReference type="Proteomes" id="UP000645390">
    <property type="component" value="Unassembled WGS sequence"/>
</dbReference>
<evidence type="ECO:0000256" key="10">
    <source>
        <dbReference type="ARBA" id="ARBA00022884"/>
    </source>
</evidence>
<evidence type="ECO:0000256" key="6">
    <source>
        <dbReference type="ARBA" id="ARBA00022741"/>
    </source>
</evidence>
<feature type="domain" description="tRNA nucleotidyltransferase/poly(A) polymerase RNA and SrmB- binding" evidence="14">
    <location>
        <begin position="177"/>
        <end position="237"/>
    </location>
</feature>
<accession>A0ABQ2BGT2</accession>
<keyword evidence="5" id="KW-0479">Metal-binding</keyword>
<reference evidence="16" key="1">
    <citation type="journal article" date="2019" name="Int. J. Syst. Evol. Microbiol.">
        <title>The Global Catalogue of Microorganisms (GCM) 10K type strain sequencing project: providing services to taxonomists for standard genome sequencing and annotation.</title>
        <authorList>
            <consortium name="The Broad Institute Genomics Platform"/>
            <consortium name="The Broad Institute Genome Sequencing Center for Infectious Disease"/>
            <person name="Wu L."/>
            <person name="Ma J."/>
        </authorList>
    </citation>
    <scope>NUCLEOTIDE SEQUENCE [LARGE SCALE GENOMIC DNA]</scope>
    <source>
        <strain evidence="16">CCM 8939</strain>
    </source>
</reference>
<dbReference type="Gene3D" id="1.10.3090.10">
    <property type="entry name" value="cca-adding enzyme, domain 2"/>
    <property type="match status" value="1"/>
</dbReference>